<keyword evidence="2" id="KW-1133">Transmembrane helix</keyword>
<sequence length="860" mass="87094">MSAVGGIPVAGGPAPAAAPRRELPGPLALVRVLLLVLLGATVLGAIGLSGSAFAVGAMGAEVLGILLYASVPGVLAALLARHVRTGGPRVRWGIVAVQVWLVLGGLANVGDGSPDGFTQLVVPILILVLINSEGSRAWFRLPVAERGQPPRFSLPHMITWKRDRGQTALEYLGLVLIVVALIAALTVGGLGGRITEGLQSAICSLTGSSCPVSPGGSVEAGEGTDGGADGGTGGGADEGAAGETSGGADGGADGGSEGGADGGTTTTGGATGGETTGGSEGTGGRETSGGSEGTGGTQDSGGSEGAASGGSEGAATGGSEGAASGGSEGAATGGSEGSTTSGGTGGPDDKGRPGTGEDTFPEDGEEPEAAYDVQPTSDEGDGEGGDQAEKEEDCGGWGFFGCAWDRTTQVFKGLVVDGIWGDISGIIDLFKPETWSGLVDYGKQLGDQWSQDSSGAGDKWADGDYLGALWDWGGASVNTVITVGDDVFVGDEVRERWNNGEKTRAVTDVIWNVGSIFIPGYNVGKVVGKVGKLGKLGKVASEIAEAAGDAGAAARRARKAAEAGDLDGVRKAAKEADEAADSAEDAARRTGCAIAGGPPRVPYGPAGGGGGGGVPGAGTGVLAAGSPGRAVLAEGGCDEAAKKAAQEARAAERQAHLEQKRLEEPERARKAAADKKQYPEPQRNDTSDPRNYNPPSWADDLKDRTLGDADAGDGYWASRDRNPAPNWKNESWLRYQEQVTGTNRGQEYVVPHPREGKPAVEYDGWDSSRQTFLEAKNGYGSYLSQSDKGTLTPSGKDKFVTEARAQVEASGGRSVEWHFSDPDVAKAARKAFRDEGLPVKVVHTPTKPGDSTRKPGAFDE</sequence>
<protein>
    <submittedName>
        <fullName evidence="4">Restriction endonuclease fold toxin 5 domain-containing protein</fullName>
    </submittedName>
</protein>
<feature type="domain" description="Tox-REase-5" evidence="3">
    <location>
        <begin position="732"/>
        <end position="821"/>
    </location>
</feature>
<feature type="transmembrane region" description="Helical" evidence="2">
    <location>
        <begin position="62"/>
        <end position="80"/>
    </location>
</feature>
<feature type="compositionally biased region" description="Acidic residues" evidence="1">
    <location>
        <begin position="359"/>
        <end position="369"/>
    </location>
</feature>
<keyword evidence="4" id="KW-0540">Nuclease</keyword>
<dbReference type="AlphaFoldDB" id="A0ABD7CUY6"/>
<evidence type="ECO:0000256" key="1">
    <source>
        <dbReference type="SAM" id="MobiDB-lite"/>
    </source>
</evidence>
<dbReference type="EMBL" id="CP070245">
    <property type="protein sequence ID" value="QRV34072.1"/>
    <property type="molecule type" value="Genomic_DNA"/>
</dbReference>
<keyword evidence="2" id="KW-0812">Transmembrane</keyword>
<keyword evidence="6" id="KW-1185">Reference proteome</keyword>
<dbReference type="Pfam" id="PF15648">
    <property type="entry name" value="Tox-REase-5"/>
    <property type="match status" value="1"/>
</dbReference>
<dbReference type="EMBL" id="CP070249">
    <property type="protein sequence ID" value="QRV43735.1"/>
    <property type="molecule type" value="Genomic_DNA"/>
</dbReference>
<name>A0ABD7CUY6_9ACTN</name>
<feature type="region of interest" description="Disordered" evidence="1">
    <location>
        <begin position="839"/>
        <end position="860"/>
    </location>
</feature>
<feature type="transmembrane region" description="Helical" evidence="2">
    <location>
        <begin position="28"/>
        <end position="56"/>
    </location>
</feature>
<feature type="region of interest" description="Disordered" evidence="1">
    <location>
        <begin position="209"/>
        <end position="393"/>
    </location>
</feature>
<keyword evidence="4" id="KW-0255">Endonuclease</keyword>
<gene>
    <name evidence="5" type="ORF">I6J41_25680</name>
    <name evidence="4" type="ORF">I6J42_08330</name>
</gene>
<feature type="compositionally biased region" description="Low complexity" evidence="1">
    <location>
        <begin position="209"/>
        <end position="221"/>
    </location>
</feature>
<feature type="compositionally biased region" description="Acidic residues" evidence="1">
    <location>
        <begin position="378"/>
        <end position="393"/>
    </location>
</feature>
<reference evidence="6 7" key="1">
    <citation type="submission" date="2021-02" db="EMBL/GenBank/DDBJ databases">
        <title>FDA dAtabase for Regulatory Grade micrObial Sequences (FDA-ARGOS): Supporting development and validation of Infectious Disease Dx tests.</title>
        <authorList>
            <person name="Sproer C."/>
            <person name="Gronow S."/>
            <person name="Severitt S."/>
            <person name="Schroder I."/>
            <person name="Tallon L."/>
            <person name="Sadzewicz L."/>
            <person name="Zhao X."/>
            <person name="Boylan J."/>
            <person name="Ott S."/>
            <person name="Bowen H."/>
            <person name="Vavikolanu K."/>
            <person name="Mehta A."/>
            <person name="Aluvathingal J."/>
            <person name="Nadendla S."/>
            <person name="Lowell S."/>
            <person name="Myers T."/>
            <person name="Yan Y."/>
            <person name="Sichtig H."/>
        </authorList>
    </citation>
    <scope>NUCLEOTIDE SEQUENCE [LARGE SCALE GENOMIC DNA]</scope>
    <source>
        <strain evidence="5 6">FDAARGOS_1211</strain>
        <strain evidence="4 7">FDAARGOS_1212</strain>
    </source>
</reference>
<dbReference type="Proteomes" id="UP000598054">
    <property type="component" value="Chromosome"/>
</dbReference>
<dbReference type="GeneID" id="63982977"/>
<evidence type="ECO:0000313" key="6">
    <source>
        <dbReference type="Proteomes" id="UP000598054"/>
    </source>
</evidence>
<keyword evidence="4" id="KW-0378">Hydrolase</keyword>
<dbReference type="RefSeq" id="WP_030117170.1">
    <property type="nucleotide sequence ID" value="NZ_CP070242.1"/>
</dbReference>
<feature type="compositionally biased region" description="Gly residues" evidence="1">
    <location>
        <begin position="223"/>
        <end position="237"/>
    </location>
</feature>
<evidence type="ECO:0000313" key="7">
    <source>
        <dbReference type="Proteomes" id="UP000623926"/>
    </source>
</evidence>
<dbReference type="GO" id="GO:0004519">
    <property type="term" value="F:endonuclease activity"/>
    <property type="evidence" value="ECO:0007669"/>
    <property type="project" value="UniProtKB-KW"/>
</dbReference>
<dbReference type="InterPro" id="IPR028904">
    <property type="entry name" value="Tox-REase-5_dom"/>
</dbReference>
<feature type="transmembrane region" description="Helical" evidence="2">
    <location>
        <begin position="171"/>
        <end position="191"/>
    </location>
</feature>
<keyword evidence="2" id="KW-0472">Membrane</keyword>
<dbReference type="Proteomes" id="UP000623926">
    <property type="component" value="Chromosome"/>
</dbReference>
<proteinExistence type="predicted"/>
<evidence type="ECO:0000313" key="4">
    <source>
        <dbReference type="EMBL" id="QRV34072.1"/>
    </source>
</evidence>
<feature type="compositionally biased region" description="Basic and acidic residues" evidence="1">
    <location>
        <begin position="850"/>
        <end position="860"/>
    </location>
</feature>
<accession>A0ABD7CUY6</accession>
<feature type="transmembrane region" description="Helical" evidence="2">
    <location>
        <begin position="116"/>
        <end position="132"/>
    </location>
</feature>
<evidence type="ECO:0000256" key="2">
    <source>
        <dbReference type="SAM" id="Phobius"/>
    </source>
</evidence>
<organism evidence="4 7">
    <name type="scientific">Streptomyces californicus</name>
    <dbReference type="NCBI Taxonomy" id="67351"/>
    <lineage>
        <taxon>Bacteria</taxon>
        <taxon>Bacillati</taxon>
        <taxon>Actinomycetota</taxon>
        <taxon>Actinomycetes</taxon>
        <taxon>Kitasatosporales</taxon>
        <taxon>Streptomycetaceae</taxon>
        <taxon>Streptomyces</taxon>
    </lineage>
</organism>
<feature type="compositionally biased region" description="Gly residues" evidence="1">
    <location>
        <begin position="244"/>
        <end position="346"/>
    </location>
</feature>
<evidence type="ECO:0000259" key="3">
    <source>
        <dbReference type="Pfam" id="PF15648"/>
    </source>
</evidence>
<feature type="compositionally biased region" description="Basic and acidic residues" evidence="1">
    <location>
        <begin position="644"/>
        <end position="688"/>
    </location>
</feature>
<feature type="region of interest" description="Disordered" evidence="1">
    <location>
        <begin position="644"/>
        <end position="763"/>
    </location>
</feature>
<feature type="transmembrane region" description="Helical" evidence="2">
    <location>
        <begin position="92"/>
        <end position="110"/>
    </location>
</feature>
<evidence type="ECO:0000313" key="5">
    <source>
        <dbReference type="EMBL" id="QRV43735.1"/>
    </source>
</evidence>